<dbReference type="SUPFAM" id="SSF160379">
    <property type="entry name" value="SP0830-like"/>
    <property type="match status" value="1"/>
</dbReference>
<dbReference type="InterPro" id="IPR012545">
    <property type="entry name" value="DUF1697"/>
</dbReference>
<dbReference type="Pfam" id="PF08002">
    <property type="entry name" value="DUF1697"/>
    <property type="match status" value="1"/>
</dbReference>
<dbReference type="EMBL" id="LT630003">
    <property type="protein sequence ID" value="SET97583.1"/>
    <property type="molecule type" value="Genomic_DNA"/>
</dbReference>
<dbReference type="Proteomes" id="UP000198970">
    <property type="component" value="Chromosome I"/>
</dbReference>
<dbReference type="PANTHER" id="PTHR36439:SF1">
    <property type="entry name" value="DUF1697 DOMAIN-CONTAINING PROTEIN"/>
    <property type="match status" value="1"/>
</dbReference>
<dbReference type="RefSeq" id="WP_054791378.1">
    <property type="nucleotide sequence ID" value="NZ_LT630003.1"/>
</dbReference>
<evidence type="ECO:0000313" key="2">
    <source>
        <dbReference type="Proteomes" id="UP000198970"/>
    </source>
</evidence>
<dbReference type="Gene3D" id="3.30.70.1280">
    <property type="entry name" value="SP0830-like domains"/>
    <property type="match status" value="1"/>
</dbReference>
<gene>
    <name evidence="1" type="ORF">SAMN02745906_3580</name>
</gene>
<accession>A0ABY1CE57</accession>
<sequence length="193" mass="21970">MTIYTALLRGINVGGKNKIKMAELRQLLEESGLTRVETYIQSGNVIFETEDGEEELKEKLENKIRERFGFSVSVILRTSGQLEQLIRNCPYTESERKEAEALNSEGESFYICLFHQAPKEAEAERLKPFAGELDDFRMQDRNIYLLLRHSIRNSKLAANLSLIGGSATVRSWKTMEKLYSLVMARISGEQPGC</sequence>
<keyword evidence="2" id="KW-1185">Reference proteome</keyword>
<evidence type="ECO:0000313" key="1">
    <source>
        <dbReference type="EMBL" id="SET97583.1"/>
    </source>
</evidence>
<dbReference type="PANTHER" id="PTHR36439">
    <property type="entry name" value="BLL4334 PROTEIN"/>
    <property type="match status" value="1"/>
</dbReference>
<name>A0ABY1CE57_9FIRM</name>
<dbReference type="PIRSF" id="PIRSF008502">
    <property type="entry name" value="UCP008502"/>
    <property type="match status" value="1"/>
</dbReference>
<proteinExistence type="predicted"/>
<reference evidence="1 2" key="1">
    <citation type="submission" date="2016-10" db="EMBL/GenBank/DDBJ databases">
        <authorList>
            <person name="Varghese N."/>
            <person name="Submissions S."/>
        </authorList>
    </citation>
    <scope>NUCLEOTIDE SEQUENCE [LARGE SCALE GENOMIC DNA]</scope>
    <source>
        <strain evidence="1 2">ATCC 19403</strain>
    </source>
</reference>
<organism evidence="1 2">
    <name type="scientific">Lacrimispora sphenoides JCM 1415</name>
    <dbReference type="NCBI Taxonomy" id="1297793"/>
    <lineage>
        <taxon>Bacteria</taxon>
        <taxon>Bacillati</taxon>
        <taxon>Bacillota</taxon>
        <taxon>Clostridia</taxon>
        <taxon>Lachnospirales</taxon>
        <taxon>Lachnospiraceae</taxon>
        <taxon>Lacrimispora</taxon>
    </lineage>
</organism>
<protein>
    <submittedName>
        <fullName evidence="1">Uncharacterized conserved protein, DUF1697 family</fullName>
    </submittedName>
</protein>